<name>A0A0N4Y619_NIPBR</name>
<feature type="transmembrane region" description="Helical" evidence="1">
    <location>
        <begin position="35"/>
        <end position="56"/>
    </location>
</feature>
<dbReference type="WBParaSite" id="NBR_0001149701-mRNA-1">
    <property type="protein sequence ID" value="NBR_0001149701-mRNA-1"/>
    <property type="gene ID" value="NBR_0001149701"/>
</dbReference>
<keyword evidence="3" id="KW-1185">Reference proteome</keyword>
<gene>
    <name evidence="2" type="ORF">NBR_LOCUS11498</name>
</gene>
<keyword evidence="1" id="KW-0472">Membrane</keyword>
<dbReference type="Proteomes" id="UP000271162">
    <property type="component" value="Unassembled WGS sequence"/>
</dbReference>
<protein>
    <submittedName>
        <fullName evidence="4">7TM_GPCR_Srx domain-containing protein</fullName>
    </submittedName>
</protein>
<sequence>MFLFQTVLFGVLIFVEVSAFVFIPFLGVRGYGQFYLNMVLNLIAIANNTVTPIVLLSFNSEIRRHVPCVFGPSAALAPAAVSVKSIPASRSGY</sequence>
<evidence type="ECO:0000313" key="4">
    <source>
        <dbReference type="WBParaSite" id="NBR_0001149701-mRNA-1"/>
    </source>
</evidence>
<proteinExistence type="predicted"/>
<dbReference type="AlphaFoldDB" id="A0A0N4Y619"/>
<reference evidence="2 3" key="2">
    <citation type="submission" date="2018-11" db="EMBL/GenBank/DDBJ databases">
        <authorList>
            <consortium name="Pathogen Informatics"/>
        </authorList>
    </citation>
    <scope>NUCLEOTIDE SEQUENCE [LARGE SCALE GENOMIC DNA]</scope>
</reference>
<organism evidence="4">
    <name type="scientific">Nippostrongylus brasiliensis</name>
    <name type="common">Rat hookworm</name>
    <dbReference type="NCBI Taxonomy" id="27835"/>
    <lineage>
        <taxon>Eukaryota</taxon>
        <taxon>Metazoa</taxon>
        <taxon>Ecdysozoa</taxon>
        <taxon>Nematoda</taxon>
        <taxon>Chromadorea</taxon>
        <taxon>Rhabditida</taxon>
        <taxon>Rhabditina</taxon>
        <taxon>Rhabditomorpha</taxon>
        <taxon>Strongyloidea</taxon>
        <taxon>Heligmosomidae</taxon>
        <taxon>Nippostrongylus</taxon>
    </lineage>
</organism>
<evidence type="ECO:0000256" key="1">
    <source>
        <dbReference type="SAM" id="Phobius"/>
    </source>
</evidence>
<keyword evidence="1" id="KW-0812">Transmembrane</keyword>
<dbReference type="EMBL" id="UYSL01020537">
    <property type="protein sequence ID" value="VDL75087.1"/>
    <property type="molecule type" value="Genomic_DNA"/>
</dbReference>
<accession>A0A0N4Y619</accession>
<evidence type="ECO:0000313" key="3">
    <source>
        <dbReference type="Proteomes" id="UP000271162"/>
    </source>
</evidence>
<keyword evidence="1" id="KW-1133">Transmembrane helix</keyword>
<evidence type="ECO:0000313" key="2">
    <source>
        <dbReference type="EMBL" id="VDL75087.1"/>
    </source>
</evidence>
<reference evidence="4" key="1">
    <citation type="submission" date="2017-02" db="UniProtKB">
        <authorList>
            <consortium name="WormBaseParasite"/>
        </authorList>
    </citation>
    <scope>IDENTIFICATION</scope>
</reference>